<organism evidence="2">
    <name type="scientific">Caulobacter sp. 73W</name>
    <dbReference type="NCBI Taxonomy" id="3161137"/>
    <lineage>
        <taxon>Bacteria</taxon>
        <taxon>Pseudomonadati</taxon>
        <taxon>Pseudomonadota</taxon>
        <taxon>Alphaproteobacteria</taxon>
        <taxon>Caulobacterales</taxon>
        <taxon>Caulobacteraceae</taxon>
        <taxon>Caulobacter</taxon>
    </lineage>
</organism>
<dbReference type="EMBL" id="CP158375">
    <property type="protein sequence ID" value="XDO95305.1"/>
    <property type="molecule type" value="Genomic_DNA"/>
</dbReference>
<evidence type="ECO:0000256" key="1">
    <source>
        <dbReference type="SAM" id="SignalP"/>
    </source>
</evidence>
<feature type="signal peptide" evidence="1">
    <location>
        <begin position="1"/>
        <end position="20"/>
    </location>
</feature>
<proteinExistence type="predicted"/>
<reference evidence="2" key="1">
    <citation type="submission" date="2024-06" db="EMBL/GenBank/DDBJ databases">
        <title>Caulobacter inopinatus, sp. nov.</title>
        <authorList>
            <person name="Donachie S.P."/>
        </authorList>
    </citation>
    <scope>NUCLEOTIDE SEQUENCE</scope>
    <source>
        <strain evidence="2">73W</strain>
    </source>
</reference>
<gene>
    <name evidence="2" type="ORF">ABOZ73_10795</name>
</gene>
<sequence>MRSVAVLAMAGFLSACQTVAGVSAQTATLPVPDAVDALGTEPFWAVMIDAEQIALTRPDHPPVTAPNAGPVRTASAARWEASTAQGKLKLTVTAGPCSDGMSDRTYPFKAQADIGGRILKGCAAAAGAREND</sequence>
<dbReference type="RefSeq" id="WP_369058155.1">
    <property type="nucleotide sequence ID" value="NZ_CP158375.1"/>
</dbReference>
<keyword evidence="1" id="KW-0732">Signal</keyword>
<protein>
    <recommendedName>
        <fullName evidence="3">Lipoprotein</fullName>
    </recommendedName>
</protein>
<accession>A0AB39KNC1</accession>
<name>A0AB39KNC1_9CAUL</name>
<dbReference type="AlphaFoldDB" id="A0AB39KNC1"/>
<evidence type="ECO:0008006" key="3">
    <source>
        <dbReference type="Google" id="ProtNLM"/>
    </source>
</evidence>
<feature type="chain" id="PRO_5044322493" description="Lipoprotein" evidence="1">
    <location>
        <begin position="21"/>
        <end position="132"/>
    </location>
</feature>
<evidence type="ECO:0000313" key="2">
    <source>
        <dbReference type="EMBL" id="XDO95305.1"/>
    </source>
</evidence>
<dbReference type="PROSITE" id="PS51257">
    <property type="entry name" value="PROKAR_LIPOPROTEIN"/>
    <property type="match status" value="1"/>
</dbReference>